<proteinExistence type="predicted"/>
<accession>A0ABR0A560</accession>
<evidence type="ECO:0000313" key="1">
    <source>
        <dbReference type="EMBL" id="KAK4020276.1"/>
    </source>
</evidence>
<dbReference type="Proteomes" id="UP001234178">
    <property type="component" value="Unassembled WGS sequence"/>
</dbReference>
<comment type="caution">
    <text evidence="1">The sequence shown here is derived from an EMBL/GenBank/DDBJ whole genome shotgun (WGS) entry which is preliminary data.</text>
</comment>
<dbReference type="EMBL" id="JAOYFB010000036">
    <property type="protein sequence ID" value="KAK4020276.1"/>
    <property type="molecule type" value="Genomic_DNA"/>
</dbReference>
<protein>
    <submittedName>
        <fullName evidence="1">Uncharacterized protein</fullName>
    </submittedName>
</protein>
<keyword evidence="2" id="KW-1185">Reference proteome</keyword>
<reference evidence="1 2" key="1">
    <citation type="journal article" date="2023" name="Nucleic Acids Res.">
        <title>The hologenome of Daphnia magna reveals possible DNA methylation and microbiome-mediated evolution of the host genome.</title>
        <authorList>
            <person name="Chaturvedi A."/>
            <person name="Li X."/>
            <person name="Dhandapani V."/>
            <person name="Marshall H."/>
            <person name="Kissane S."/>
            <person name="Cuenca-Cambronero M."/>
            <person name="Asole G."/>
            <person name="Calvet F."/>
            <person name="Ruiz-Romero M."/>
            <person name="Marangio P."/>
            <person name="Guigo R."/>
            <person name="Rago D."/>
            <person name="Mirbahai L."/>
            <person name="Eastwood N."/>
            <person name="Colbourne J.K."/>
            <person name="Zhou J."/>
            <person name="Mallon E."/>
            <person name="Orsini L."/>
        </authorList>
    </citation>
    <scope>NUCLEOTIDE SEQUENCE [LARGE SCALE GENOMIC DNA]</scope>
    <source>
        <strain evidence="1">LRV0_1</strain>
    </source>
</reference>
<evidence type="ECO:0000313" key="2">
    <source>
        <dbReference type="Proteomes" id="UP001234178"/>
    </source>
</evidence>
<sequence length="166" mass="18912">MAINIFFRATPELSNCRISSRQRTKRILIHRVSLLSLPCCCNSQPNKSALITAEKQNKKNEVRHFQVVLNCLHDTGTRRGERQRSDLLAGLIDTGPAFNGVIVSQFRVTVTKTHHRTDAIIVCDFKPVRMAYSDEGKLRVDTSSLYEKNKTLAIHPLPRLMKQIEQ</sequence>
<gene>
    <name evidence="1" type="ORF">OUZ56_002269</name>
</gene>
<organism evidence="1 2">
    <name type="scientific">Daphnia magna</name>
    <dbReference type="NCBI Taxonomy" id="35525"/>
    <lineage>
        <taxon>Eukaryota</taxon>
        <taxon>Metazoa</taxon>
        <taxon>Ecdysozoa</taxon>
        <taxon>Arthropoda</taxon>
        <taxon>Crustacea</taxon>
        <taxon>Branchiopoda</taxon>
        <taxon>Diplostraca</taxon>
        <taxon>Cladocera</taxon>
        <taxon>Anomopoda</taxon>
        <taxon>Daphniidae</taxon>
        <taxon>Daphnia</taxon>
    </lineage>
</organism>
<name>A0ABR0A560_9CRUS</name>